<dbReference type="Proteomes" id="UP000196531">
    <property type="component" value="Unassembled WGS sequence"/>
</dbReference>
<dbReference type="InterPro" id="IPR005545">
    <property type="entry name" value="YCII"/>
</dbReference>
<comment type="similarity">
    <text evidence="1">Belongs to the YciI family.</text>
</comment>
<dbReference type="SUPFAM" id="SSF54909">
    <property type="entry name" value="Dimeric alpha+beta barrel"/>
    <property type="match status" value="1"/>
</dbReference>
<accession>A0A1Y5F588</accession>
<name>A0A1Y5F588_9BACT</name>
<reference evidence="4" key="1">
    <citation type="journal article" date="2017" name="Proc. Natl. Acad. Sci. U.S.A.">
        <title>Simulation of Deepwater Horizon oil plume reveals substrate specialization within a complex community of hydrocarbon-degraders.</title>
        <authorList>
            <person name="Hu P."/>
            <person name="Dubinsky E.A."/>
            <person name="Probst A.J."/>
            <person name="Wang J."/>
            <person name="Sieber C.M.K."/>
            <person name="Tom L.M."/>
            <person name="Gardinali P."/>
            <person name="Banfield J.F."/>
            <person name="Atlas R.M."/>
            <person name="Andersen G.L."/>
        </authorList>
    </citation>
    <scope>NUCLEOTIDE SEQUENCE [LARGE SCALE GENOMIC DNA]</scope>
</reference>
<sequence length="103" mass="11126">MPNFMIAYHGGDRPSSKEEGMAHMGKWKAWVESLGENIVNAGTPLMHSKLVTAGDVQDDTNSSAMNGFAVIKADSIEAAVEIAKSDPFLEINGTLRVSQLMEM</sequence>
<feature type="domain" description="YCII-related" evidence="2">
    <location>
        <begin position="49"/>
        <end position="102"/>
    </location>
</feature>
<gene>
    <name evidence="3" type="ORF">A9Q84_15085</name>
</gene>
<evidence type="ECO:0000259" key="2">
    <source>
        <dbReference type="Pfam" id="PF03795"/>
    </source>
</evidence>
<proteinExistence type="inferred from homology"/>
<dbReference type="InterPro" id="IPR011008">
    <property type="entry name" value="Dimeric_a/b-barrel"/>
</dbReference>
<organism evidence="3 4">
    <name type="scientific">Halobacteriovorax marinus</name>
    <dbReference type="NCBI Taxonomy" id="97084"/>
    <lineage>
        <taxon>Bacteria</taxon>
        <taxon>Pseudomonadati</taxon>
        <taxon>Bdellovibrionota</taxon>
        <taxon>Bacteriovoracia</taxon>
        <taxon>Bacteriovoracales</taxon>
        <taxon>Halobacteriovoraceae</taxon>
        <taxon>Halobacteriovorax</taxon>
    </lineage>
</organism>
<dbReference type="EMBL" id="MAAO01000007">
    <property type="protein sequence ID" value="OUR95822.1"/>
    <property type="molecule type" value="Genomic_DNA"/>
</dbReference>
<evidence type="ECO:0000313" key="4">
    <source>
        <dbReference type="Proteomes" id="UP000196531"/>
    </source>
</evidence>
<evidence type="ECO:0000256" key="1">
    <source>
        <dbReference type="ARBA" id="ARBA00007689"/>
    </source>
</evidence>
<dbReference type="AlphaFoldDB" id="A0A1Y5F588"/>
<protein>
    <recommendedName>
        <fullName evidence="2">YCII-related domain-containing protein</fullName>
    </recommendedName>
</protein>
<evidence type="ECO:0000313" key="3">
    <source>
        <dbReference type="EMBL" id="OUR95822.1"/>
    </source>
</evidence>
<comment type="caution">
    <text evidence="3">The sequence shown here is derived from an EMBL/GenBank/DDBJ whole genome shotgun (WGS) entry which is preliminary data.</text>
</comment>
<dbReference type="Pfam" id="PF03795">
    <property type="entry name" value="YCII"/>
    <property type="match status" value="1"/>
</dbReference>
<dbReference type="Gene3D" id="3.30.70.1060">
    <property type="entry name" value="Dimeric alpha+beta barrel"/>
    <property type="match status" value="1"/>
</dbReference>